<proteinExistence type="predicted"/>
<feature type="region of interest" description="Disordered" evidence="1">
    <location>
        <begin position="20"/>
        <end position="43"/>
    </location>
</feature>
<dbReference type="AlphaFoldDB" id="A0A5C6PJF4"/>
<dbReference type="Proteomes" id="UP000324091">
    <property type="component" value="Chromosome 10"/>
</dbReference>
<accession>A0A5C6PJF4</accession>
<evidence type="ECO:0000256" key="1">
    <source>
        <dbReference type="SAM" id="MobiDB-lite"/>
    </source>
</evidence>
<evidence type="ECO:0000313" key="3">
    <source>
        <dbReference type="Proteomes" id="UP000324091"/>
    </source>
</evidence>
<reference evidence="2 3" key="1">
    <citation type="submission" date="2019-04" db="EMBL/GenBank/DDBJ databases">
        <title>Chromosome genome assembly for Takifugu flavidus.</title>
        <authorList>
            <person name="Xiao S."/>
        </authorList>
    </citation>
    <scope>NUCLEOTIDE SEQUENCE [LARGE SCALE GENOMIC DNA]</scope>
    <source>
        <strain evidence="2">HTHZ2018</strain>
        <tissue evidence="2">Muscle</tissue>
    </source>
</reference>
<name>A0A5C6PJF4_9TELE</name>
<protein>
    <submittedName>
        <fullName evidence="2">Uncharacterized protein</fullName>
    </submittedName>
</protein>
<gene>
    <name evidence="2" type="ORF">D4764_10G0006030</name>
</gene>
<dbReference type="EMBL" id="RHFK02000002">
    <property type="protein sequence ID" value="TWW79573.1"/>
    <property type="molecule type" value="Genomic_DNA"/>
</dbReference>
<sequence>MFCNTVPAPESAPAADFTFHARGPSQTIPRPDEKLDGQTYRGNRRGKMQSVNAIIVIELTYLL</sequence>
<organism evidence="2 3">
    <name type="scientific">Takifugu flavidus</name>
    <name type="common">sansaifugu</name>
    <dbReference type="NCBI Taxonomy" id="433684"/>
    <lineage>
        <taxon>Eukaryota</taxon>
        <taxon>Metazoa</taxon>
        <taxon>Chordata</taxon>
        <taxon>Craniata</taxon>
        <taxon>Vertebrata</taxon>
        <taxon>Euteleostomi</taxon>
        <taxon>Actinopterygii</taxon>
        <taxon>Neopterygii</taxon>
        <taxon>Teleostei</taxon>
        <taxon>Neoteleostei</taxon>
        <taxon>Acanthomorphata</taxon>
        <taxon>Eupercaria</taxon>
        <taxon>Tetraodontiformes</taxon>
        <taxon>Tetradontoidea</taxon>
        <taxon>Tetraodontidae</taxon>
        <taxon>Takifugu</taxon>
    </lineage>
</organism>
<evidence type="ECO:0000313" key="2">
    <source>
        <dbReference type="EMBL" id="TWW79573.1"/>
    </source>
</evidence>
<comment type="caution">
    <text evidence="2">The sequence shown here is derived from an EMBL/GenBank/DDBJ whole genome shotgun (WGS) entry which is preliminary data.</text>
</comment>
<keyword evidence="3" id="KW-1185">Reference proteome</keyword>